<dbReference type="RefSeq" id="WP_345883323.1">
    <property type="nucleotide sequence ID" value="NZ_JBDFRB010000003.1"/>
</dbReference>
<keyword evidence="4" id="KW-1185">Reference proteome</keyword>
<evidence type="ECO:0000313" key="3">
    <source>
        <dbReference type="EMBL" id="MEN2743778.1"/>
    </source>
</evidence>
<name>A0ABU9WX62_9MICC</name>
<sequence length="319" mass="32089">MTEEPRTPRRPGRLGIGVIGAGKVGAVLGAALRAAEHAIVGVSAVSEASRERAELLLPGVPVLDVPEIIERSELVLLAVPDDALGPLVEGLAKLGAWQPGQLVAHTSGRYGVGVLAPVRAAGAIPLAIHPAMTFTGLSLDLTRLADCCFGVTADPAMLPIAQALVVEMGGEPVAVAEGDRVAYHAALAHGSNHLVTIAAQAAEVLGRIGIENPAAVLGPLLRASLENALSAGESALTGPVARGDVGTVSAHAGALAELAEDSAGEGGAADILAAYRAMARATAVRAERRGLFGPDVRARLEAALEPGRTGPGDAEGEEA</sequence>
<gene>
    <name evidence="3" type="ORF">ABCQ75_04400</name>
</gene>
<reference evidence="3 4" key="1">
    <citation type="submission" date="2024-05" db="EMBL/GenBank/DDBJ databases">
        <title>Sinomonas sp. nov., isolated from a waste landfill.</title>
        <authorList>
            <person name="Zhao Y."/>
        </authorList>
    </citation>
    <scope>NUCLEOTIDE SEQUENCE [LARGE SCALE GENOMIC DNA]</scope>
    <source>
        <strain evidence="3 4">CCTCC AB2014300</strain>
    </source>
</reference>
<comment type="caution">
    <text evidence="3">The sequence shown here is derived from an EMBL/GenBank/DDBJ whole genome shotgun (WGS) entry which is preliminary data.</text>
</comment>
<dbReference type="InterPro" id="IPR008927">
    <property type="entry name" value="6-PGluconate_DH-like_C_sf"/>
</dbReference>
<accession>A0ABU9WX62</accession>
<dbReference type="PANTHER" id="PTHR40459">
    <property type="entry name" value="CONSERVED HYPOTHETICAL ALANINE AND LEUCINE RICH PROTEIN"/>
    <property type="match status" value="1"/>
</dbReference>
<dbReference type="SUPFAM" id="SSF48179">
    <property type="entry name" value="6-phosphogluconate dehydrogenase C-terminal domain-like"/>
    <property type="match status" value="1"/>
</dbReference>
<evidence type="ECO:0000259" key="2">
    <source>
        <dbReference type="Pfam" id="PF10728"/>
    </source>
</evidence>
<proteinExistence type="predicted"/>
<feature type="domain" description="DUF2520" evidence="2">
    <location>
        <begin position="147"/>
        <end position="282"/>
    </location>
</feature>
<organism evidence="3 4">
    <name type="scientific">Sinomonas halotolerans</name>
    <dbReference type="NCBI Taxonomy" id="1644133"/>
    <lineage>
        <taxon>Bacteria</taxon>
        <taxon>Bacillati</taxon>
        <taxon>Actinomycetota</taxon>
        <taxon>Actinomycetes</taxon>
        <taxon>Micrococcales</taxon>
        <taxon>Micrococcaceae</taxon>
        <taxon>Sinomonas</taxon>
    </lineage>
</organism>
<dbReference type="InterPro" id="IPR037108">
    <property type="entry name" value="TM1727-like_C_sf"/>
</dbReference>
<dbReference type="PANTHER" id="PTHR40459:SF1">
    <property type="entry name" value="CONSERVED HYPOTHETICAL ALANINE AND LEUCINE RICH PROTEIN"/>
    <property type="match status" value="1"/>
</dbReference>
<dbReference type="InterPro" id="IPR019665">
    <property type="entry name" value="OxRdtase/DH_put_Rossmann_dom"/>
</dbReference>
<feature type="domain" description="Putative oxidoreductase/dehydrogenase Rossmann-like" evidence="1">
    <location>
        <begin position="9"/>
        <end position="130"/>
    </location>
</feature>
<dbReference type="InterPro" id="IPR018931">
    <property type="entry name" value="DUF2520"/>
</dbReference>
<dbReference type="Gene3D" id="3.40.50.720">
    <property type="entry name" value="NAD(P)-binding Rossmann-like Domain"/>
    <property type="match status" value="1"/>
</dbReference>
<dbReference type="Proteomes" id="UP001422074">
    <property type="component" value="Unassembled WGS sequence"/>
</dbReference>
<dbReference type="Pfam" id="PF10728">
    <property type="entry name" value="DUF2520"/>
    <property type="match status" value="1"/>
</dbReference>
<dbReference type="SUPFAM" id="SSF51735">
    <property type="entry name" value="NAD(P)-binding Rossmann-fold domains"/>
    <property type="match status" value="1"/>
</dbReference>
<dbReference type="EMBL" id="JBDFRB010000003">
    <property type="protein sequence ID" value="MEN2743778.1"/>
    <property type="molecule type" value="Genomic_DNA"/>
</dbReference>
<evidence type="ECO:0000313" key="4">
    <source>
        <dbReference type="Proteomes" id="UP001422074"/>
    </source>
</evidence>
<dbReference type="InterPro" id="IPR036291">
    <property type="entry name" value="NAD(P)-bd_dom_sf"/>
</dbReference>
<dbReference type="Pfam" id="PF10727">
    <property type="entry name" value="Rossmann-like"/>
    <property type="match status" value="1"/>
</dbReference>
<protein>
    <submittedName>
        <fullName evidence="3">DUF2520 domain-containing protein</fullName>
    </submittedName>
</protein>
<evidence type="ECO:0000259" key="1">
    <source>
        <dbReference type="Pfam" id="PF10727"/>
    </source>
</evidence>
<dbReference type="Gene3D" id="1.10.1040.20">
    <property type="entry name" value="ProC-like, C-terminal domain"/>
    <property type="match status" value="1"/>
</dbReference>